<proteinExistence type="predicted"/>
<gene>
    <name evidence="1" type="ORF">Fadolivirus_2_19</name>
</gene>
<accession>A0A7D3QVB8</accession>
<name>A0A7D3QVB8_9VIRU</name>
<sequence>MTTLTLDFTKQVTKNFPVDTNDILELTGIVKKCLPKSNNNEQYGYSFAFGSNVSLTKIVPSADPNVSDLDNMRTLRIRLPERQVYHKSMCGTISIDAISIPADFELNLTMYVAPQPANATAPLIFKPTQQKLKYTFNGTTGLLHKNLNLSQQGDYQGPLNVGTSASAAWVITSNYKIKIVSDDCNHKHMSPNVAYLRCPGINIQLANCLSRNWLDYYPELKCQPVV</sequence>
<dbReference type="EMBL" id="MT418681">
    <property type="protein sequence ID" value="QKF94905.1"/>
    <property type="molecule type" value="Genomic_DNA"/>
</dbReference>
<protein>
    <submittedName>
        <fullName evidence="1">Uncharacterized protein</fullName>
    </submittedName>
</protein>
<organism evidence="1">
    <name type="scientific">Fadolivirus 2</name>
    <dbReference type="NCBI Taxonomy" id="2740747"/>
    <lineage>
        <taxon>Viruses</taxon>
        <taxon>Varidnaviria</taxon>
        <taxon>Bamfordvirae</taxon>
        <taxon>Nucleocytoviricota</taxon>
        <taxon>Megaviricetes</taxon>
        <taxon>Imitervirales</taxon>
        <taxon>Mimiviridae</taxon>
        <taxon>Klosneuvirinae</taxon>
        <taxon>Fadolivirus</taxon>
    </lineage>
</organism>
<evidence type="ECO:0000313" key="1">
    <source>
        <dbReference type="EMBL" id="QKF94905.1"/>
    </source>
</evidence>
<reference evidence="1" key="1">
    <citation type="submission" date="2020-04" db="EMBL/GenBank/DDBJ databases">
        <title>Advantages and limits of metagenomic assembly and binning of a giant virus.</title>
        <authorList>
            <person name="Schulz F."/>
            <person name="Andreani J."/>
            <person name="Francis R."/>
            <person name="Boudjemaa H."/>
            <person name="Bou Khalil J.Y."/>
            <person name="Lee J."/>
            <person name="La Scola B."/>
            <person name="Woyke T."/>
        </authorList>
    </citation>
    <scope>NUCLEOTIDE SEQUENCE</scope>
    <source>
        <strain evidence="1">FV2/VV64</strain>
    </source>
</reference>